<evidence type="ECO:0000256" key="2">
    <source>
        <dbReference type="SAM" id="Phobius"/>
    </source>
</evidence>
<protein>
    <submittedName>
        <fullName evidence="3">Uncharacterized protein</fullName>
    </submittedName>
</protein>
<evidence type="ECO:0000313" key="3">
    <source>
        <dbReference type="EMBL" id="CAH9066010.1"/>
    </source>
</evidence>
<keyword evidence="2" id="KW-0472">Membrane</keyword>
<dbReference type="EMBL" id="CAMAPD010000020">
    <property type="protein sequence ID" value="CAH9066010.1"/>
    <property type="molecule type" value="Genomic_DNA"/>
</dbReference>
<dbReference type="Proteomes" id="UP001152485">
    <property type="component" value="Unassembled WGS sequence"/>
</dbReference>
<proteinExistence type="predicted"/>
<keyword evidence="2" id="KW-1133">Transmembrane helix</keyword>
<feature type="transmembrane region" description="Helical" evidence="2">
    <location>
        <begin position="6"/>
        <end position="30"/>
    </location>
</feature>
<feature type="coiled-coil region" evidence="1">
    <location>
        <begin position="51"/>
        <end position="78"/>
    </location>
</feature>
<name>A0ABN8UQ72_9GAMM</name>
<comment type="caution">
    <text evidence="3">The sequence shown here is derived from an EMBL/GenBank/DDBJ whole genome shotgun (WGS) entry which is preliminary data.</text>
</comment>
<evidence type="ECO:0000313" key="4">
    <source>
        <dbReference type="Proteomes" id="UP001152485"/>
    </source>
</evidence>
<evidence type="ECO:0000256" key="1">
    <source>
        <dbReference type="SAM" id="Coils"/>
    </source>
</evidence>
<gene>
    <name evidence="3" type="ORF">PSECIP111951_03483</name>
</gene>
<keyword evidence="2" id="KW-0812">Transmembrane</keyword>
<accession>A0ABN8UQ72</accession>
<reference evidence="3 4" key="1">
    <citation type="submission" date="2022-07" db="EMBL/GenBank/DDBJ databases">
        <authorList>
            <person name="Criscuolo A."/>
        </authorList>
    </citation>
    <scope>NUCLEOTIDE SEQUENCE [LARGE SCALE GENOMIC DNA]</scope>
    <source>
        <strain evidence="4">CIP 111951</strain>
    </source>
</reference>
<keyword evidence="1" id="KW-0175">Coiled coil</keyword>
<organism evidence="3 4">
    <name type="scientific">Pseudoalteromonas holothuriae</name>
    <dbReference type="NCBI Taxonomy" id="2963714"/>
    <lineage>
        <taxon>Bacteria</taxon>
        <taxon>Pseudomonadati</taxon>
        <taxon>Pseudomonadota</taxon>
        <taxon>Gammaproteobacteria</taxon>
        <taxon>Alteromonadales</taxon>
        <taxon>Pseudoalteromonadaceae</taxon>
        <taxon>Pseudoalteromonas</taxon>
    </lineage>
</organism>
<sequence>MSEFKVGLIIMNLLKMSVVFLFGFAAAFMLGDNVQQIRSVESVVSIDDNKTVALHAQIAQLTEENNQLREQVAILELPIEAAQATSFSVPSGASSQQSTEQITPKPALSAQVKKSMQVFEVKPVVFALSSELKLQGEQNNVLEQLLTKKAQADFESWQALSERLEQQPDNHEYYRQLYNEEIIQNSAEYRQSIASTLTAEQLEQYQMYERGQAQLTVSQKQSILAHSVSQLNLSAFQQQEIERLSEQVYSVSQEIDLGSTGSPYANPSVSTDFEKLSQIKALFTQEQLNKLRL</sequence>